<accession>A0A9Q3CUA6</accession>
<dbReference type="AlphaFoldDB" id="A0A9Q3CUA6"/>
<proteinExistence type="predicted"/>
<dbReference type="EMBL" id="AVOT02010176">
    <property type="protein sequence ID" value="MBW0489630.1"/>
    <property type="molecule type" value="Genomic_DNA"/>
</dbReference>
<dbReference type="Proteomes" id="UP000765509">
    <property type="component" value="Unassembled WGS sequence"/>
</dbReference>
<evidence type="ECO:0000313" key="1">
    <source>
        <dbReference type="EMBL" id="MBW0489630.1"/>
    </source>
</evidence>
<reference evidence="1" key="1">
    <citation type="submission" date="2021-03" db="EMBL/GenBank/DDBJ databases">
        <title>Draft genome sequence of rust myrtle Austropuccinia psidii MF-1, a brazilian biotype.</title>
        <authorList>
            <person name="Quecine M.C."/>
            <person name="Pachon D.M.R."/>
            <person name="Bonatelli M.L."/>
            <person name="Correr F.H."/>
            <person name="Franceschini L.M."/>
            <person name="Leite T.F."/>
            <person name="Margarido G.R.A."/>
            <person name="Almeida C.A."/>
            <person name="Ferrarezi J.A."/>
            <person name="Labate C.A."/>
        </authorList>
    </citation>
    <scope>NUCLEOTIDE SEQUENCE</scope>
    <source>
        <strain evidence="1">MF-1</strain>
    </source>
</reference>
<sequence length="198" mass="21966">MEHLRASLAPLQASQPVSSLDSRVVMSAYDKFLQAPFKALPQVPTLHATRSNYAEWLIHVNKVLSYTFSSAVPVEGEPSLLSALSPVQSRVVFHCLDSTVATKFSLTLGPHPATVLALAFFNTINSPFSPGNRFEKMETIKEWMDVIFSSMNDAPMPMSELISWWQWIFASVQCLKISPDEPKGIFLQATASQPPQLN</sequence>
<gene>
    <name evidence="1" type="ORF">O181_029345</name>
</gene>
<name>A0A9Q3CUA6_9BASI</name>
<organism evidence="1 2">
    <name type="scientific">Austropuccinia psidii MF-1</name>
    <dbReference type="NCBI Taxonomy" id="1389203"/>
    <lineage>
        <taxon>Eukaryota</taxon>
        <taxon>Fungi</taxon>
        <taxon>Dikarya</taxon>
        <taxon>Basidiomycota</taxon>
        <taxon>Pucciniomycotina</taxon>
        <taxon>Pucciniomycetes</taxon>
        <taxon>Pucciniales</taxon>
        <taxon>Sphaerophragmiaceae</taxon>
        <taxon>Austropuccinia</taxon>
    </lineage>
</organism>
<keyword evidence="2" id="KW-1185">Reference proteome</keyword>
<comment type="caution">
    <text evidence="1">The sequence shown here is derived from an EMBL/GenBank/DDBJ whole genome shotgun (WGS) entry which is preliminary data.</text>
</comment>
<evidence type="ECO:0000313" key="2">
    <source>
        <dbReference type="Proteomes" id="UP000765509"/>
    </source>
</evidence>
<protein>
    <submittedName>
        <fullName evidence="1">Uncharacterized protein</fullName>
    </submittedName>
</protein>